<gene>
    <name evidence="1" type="ORF">BDV41DRAFT_306179</name>
</gene>
<evidence type="ECO:0000313" key="2">
    <source>
        <dbReference type="Proteomes" id="UP000325433"/>
    </source>
</evidence>
<evidence type="ECO:0000313" key="1">
    <source>
        <dbReference type="EMBL" id="KAE8312237.1"/>
    </source>
</evidence>
<keyword evidence="2" id="KW-1185">Reference proteome</keyword>
<name>A0A5N6VUC6_9EURO</name>
<organism evidence="1 2">
    <name type="scientific">Aspergillus transmontanensis</name>
    <dbReference type="NCBI Taxonomy" id="1034304"/>
    <lineage>
        <taxon>Eukaryota</taxon>
        <taxon>Fungi</taxon>
        <taxon>Dikarya</taxon>
        <taxon>Ascomycota</taxon>
        <taxon>Pezizomycotina</taxon>
        <taxon>Eurotiomycetes</taxon>
        <taxon>Eurotiomycetidae</taxon>
        <taxon>Eurotiales</taxon>
        <taxon>Aspergillaceae</taxon>
        <taxon>Aspergillus</taxon>
        <taxon>Aspergillus subgen. Circumdati</taxon>
    </lineage>
</organism>
<sequence>MRHVKLADGVACKPRRAHRSRRRERYPCSGMATIFYFPKFDCKFTISCCIVIHICNPRHRTSEIRFGSYLTSIGLADSSSPWHDSRKASVLLSVPRILHFYYYSHRRCDLKVTFSLGREKKKKKKMNGNEAQE</sequence>
<protein>
    <submittedName>
        <fullName evidence="1">Uncharacterized protein</fullName>
    </submittedName>
</protein>
<dbReference type="AlphaFoldDB" id="A0A5N6VUC6"/>
<dbReference type="EMBL" id="ML738335">
    <property type="protein sequence ID" value="KAE8312237.1"/>
    <property type="molecule type" value="Genomic_DNA"/>
</dbReference>
<reference evidence="2" key="1">
    <citation type="submission" date="2019-04" db="EMBL/GenBank/DDBJ databases">
        <title>Friends and foes A comparative genomics studyof 23 Aspergillus species from section Flavi.</title>
        <authorList>
            <consortium name="DOE Joint Genome Institute"/>
            <person name="Kjaerbolling I."/>
            <person name="Vesth T."/>
            <person name="Frisvad J.C."/>
            <person name="Nybo J.L."/>
            <person name="Theobald S."/>
            <person name="Kildgaard S."/>
            <person name="Isbrandt T."/>
            <person name="Kuo A."/>
            <person name="Sato A."/>
            <person name="Lyhne E.K."/>
            <person name="Kogle M.E."/>
            <person name="Wiebenga A."/>
            <person name="Kun R.S."/>
            <person name="Lubbers R.J."/>
            <person name="Makela M.R."/>
            <person name="Barry K."/>
            <person name="Chovatia M."/>
            <person name="Clum A."/>
            <person name="Daum C."/>
            <person name="Haridas S."/>
            <person name="He G."/>
            <person name="LaButti K."/>
            <person name="Lipzen A."/>
            <person name="Mondo S."/>
            <person name="Riley R."/>
            <person name="Salamov A."/>
            <person name="Simmons B.A."/>
            <person name="Magnuson J.K."/>
            <person name="Henrissat B."/>
            <person name="Mortensen U.H."/>
            <person name="Larsen T.O."/>
            <person name="Devries R.P."/>
            <person name="Grigoriev I.V."/>
            <person name="Machida M."/>
            <person name="Baker S.E."/>
            <person name="Andersen M.R."/>
        </authorList>
    </citation>
    <scope>NUCLEOTIDE SEQUENCE [LARGE SCALE GENOMIC DNA]</scope>
    <source>
        <strain evidence="2">CBS 130015</strain>
    </source>
</reference>
<accession>A0A5N6VUC6</accession>
<dbReference type="Proteomes" id="UP000325433">
    <property type="component" value="Unassembled WGS sequence"/>
</dbReference>
<proteinExistence type="predicted"/>